<dbReference type="AlphaFoldDB" id="A0AAF0UPC8"/>
<feature type="non-terminal residue" evidence="1">
    <location>
        <position position="1"/>
    </location>
</feature>
<keyword evidence="2" id="KW-1185">Reference proteome</keyword>
<accession>A0AAF0UPC8</accession>
<evidence type="ECO:0000313" key="2">
    <source>
        <dbReference type="Proteomes" id="UP001234989"/>
    </source>
</evidence>
<organism evidence="1 2">
    <name type="scientific">Solanum verrucosum</name>
    <dbReference type="NCBI Taxonomy" id="315347"/>
    <lineage>
        <taxon>Eukaryota</taxon>
        <taxon>Viridiplantae</taxon>
        <taxon>Streptophyta</taxon>
        <taxon>Embryophyta</taxon>
        <taxon>Tracheophyta</taxon>
        <taxon>Spermatophyta</taxon>
        <taxon>Magnoliopsida</taxon>
        <taxon>eudicotyledons</taxon>
        <taxon>Gunneridae</taxon>
        <taxon>Pentapetalae</taxon>
        <taxon>asterids</taxon>
        <taxon>lamiids</taxon>
        <taxon>Solanales</taxon>
        <taxon>Solanaceae</taxon>
        <taxon>Solanoideae</taxon>
        <taxon>Solaneae</taxon>
        <taxon>Solanum</taxon>
    </lineage>
</organism>
<reference evidence="1" key="1">
    <citation type="submission" date="2023-08" db="EMBL/GenBank/DDBJ databases">
        <title>A de novo genome assembly of Solanum verrucosum Schlechtendal, a Mexican diploid species geographically isolated from the other diploid A-genome species in potato relatives.</title>
        <authorList>
            <person name="Hosaka K."/>
        </authorList>
    </citation>
    <scope>NUCLEOTIDE SEQUENCE</scope>
    <source>
        <tissue evidence="1">Young leaves</tissue>
    </source>
</reference>
<dbReference type="EMBL" id="CP133621">
    <property type="protein sequence ID" value="WMV50393.1"/>
    <property type="molecule type" value="Genomic_DNA"/>
</dbReference>
<gene>
    <name evidence="1" type="ORF">MTR67_043778</name>
</gene>
<name>A0AAF0UPC8_SOLVR</name>
<dbReference type="Proteomes" id="UP001234989">
    <property type="component" value="Chromosome 10"/>
</dbReference>
<proteinExistence type="predicted"/>
<protein>
    <submittedName>
        <fullName evidence="1">Uncharacterized protein</fullName>
    </submittedName>
</protein>
<evidence type="ECO:0000313" key="1">
    <source>
        <dbReference type="EMBL" id="WMV50393.1"/>
    </source>
</evidence>
<sequence length="42" mass="4785">PTAQLPKGITHSYELRIAQTWRNWKDHSTSFANITENSPNSS</sequence>